<evidence type="ECO:0000256" key="1">
    <source>
        <dbReference type="SAM" id="MobiDB-lite"/>
    </source>
</evidence>
<evidence type="ECO:0000313" key="4">
    <source>
        <dbReference type="Proteomes" id="UP000541535"/>
    </source>
</evidence>
<name>A0A7W5FWR5_9BURK</name>
<protein>
    <recommendedName>
        <fullName evidence="2">Replication-associated protein ORF2/G2P domain-containing protein</fullName>
    </recommendedName>
</protein>
<reference evidence="3 4" key="1">
    <citation type="submission" date="2020-08" db="EMBL/GenBank/DDBJ databases">
        <title>Genomic Encyclopedia of Type Strains, Phase III (KMG-III): the genomes of soil and plant-associated and newly described type strains.</title>
        <authorList>
            <person name="Whitman W."/>
        </authorList>
    </citation>
    <scope>NUCLEOTIDE SEQUENCE [LARGE SCALE GENOMIC DNA]</scope>
    <source>
        <strain evidence="3 4">CECT 8897</strain>
    </source>
</reference>
<sequence length="298" mass="33776">MSAFHRGLDAESIHLSPLSLDLVEEKPSYWSDDGHGWQDAFVARRRVFPDGQCEVSVTKERHFVGAASQPKPRAKRGESEKREENDDDAGRRAKKNVRMCCKAIGADRLVTLTYRENMIDRDQALKHWKAFCRRLGKHKQFHYVAVIEEQARGALHFHVAVHGRQNYVLLRSIWQRVLGLGPKGEQMGQVNVRDPHRFGFGVNGAHKLASYIAKYCSKEMQCRALDQKRYFRSRGVVLPEVDSIRLKCTSMLGAVQAAFTIAMEYGLEGMQSWCNNGLGVVWISTSPGGRNSEPECPF</sequence>
<dbReference type="InterPro" id="IPR056906">
    <property type="entry name" value="ORF2/G2P_dom"/>
</dbReference>
<comment type="caution">
    <text evidence="3">The sequence shown here is derived from an EMBL/GenBank/DDBJ whole genome shotgun (WGS) entry which is preliminary data.</text>
</comment>
<evidence type="ECO:0000313" key="3">
    <source>
        <dbReference type="EMBL" id="MBB3122149.1"/>
    </source>
</evidence>
<dbReference type="Pfam" id="PF23343">
    <property type="entry name" value="REP_ORF2-G2P"/>
    <property type="match status" value="1"/>
</dbReference>
<accession>A0A7W5FWR5</accession>
<dbReference type="EMBL" id="JACHXD010000024">
    <property type="protein sequence ID" value="MBB3122149.1"/>
    <property type="molecule type" value="Genomic_DNA"/>
</dbReference>
<dbReference type="RefSeq" id="WP_229426446.1">
    <property type="nucleotide sequence ID" value="NZ_JACHXD010000024.1"/>
</dbReference>
<feature type="region of interest" description="Disordered" evidence="1">
    <location>
        <begin position="62"/>
        <end position="92"/>
    </location>
</feature>
<proteinExistence type="predicted"/>
<feature type="domain" description="Replication-associated protein ORF2/G2P" evidence="2">
    <location>
        <begin position="108"/>
        <end position="219"/>
    </location>
</feature>
<dbReference type="AlphaFoldDB" id="A0A7W5FWR5"/>
<gene>
    <name evidence="3" type="ORF">FHS03_005246</name>
</gene>
<evidence type="ECO:0000259" key="2">
    <source>
        <dbReference type="Pfam" id="PF23343"/>
    </source>
</evidence>
<organism evidence="3 4">
    <name type="scientific">Pseudoduganella violacea</name>
    <dbReference type="NCBI Taxonomy" id="1715466"/>
    <lineage>
        <taxon>Bacteria</taxon>
        <taxon>Pseudomonadati</taxon>
        <taxon>Pseudomonadota</taxon>
        <taxon>Betaproteobacteria</taxon>
        <taxon>Burkholderiales</taxon>
        <taxon>Oxalobacteraceae</taxon>
        <taxon>Telluria group</taxon>
        <taxon>Pseudoduganella</taxon>
    </lineage>
</organism>
<feature type="compositionally biased region" description="Basic and acidic residues" evidence="1">
    <location>
        <begin position="75"/>
        <end position="91"/>
    </location>
</feature>
<dbReference type="Proteomes" id="UP000541535">
    <property type="component" value="Unassembled WGS sequence"/>
</dbReference>
<keyword evidence="4" id="KW-1185">Reference proteome</keyword>